<protein>
    <submittedName>
        <fullName evidence="1">Uncharacterized protein</fullName>
    </submittedName>
</protein>
<dbReference type="RefSeq" id="XP_051358474.1">
    <property type="nucleotide sequence ID" value="XM_051510644.1"/>
</dbReference>
<accession>A0A9P9XU60</accession>
<evidence type="ECO:0000313" key="2">
    <source>
        <dbReference type="Proteomes" id="UP001055219"/>
    </source>
</evidence>
<evidence type="ECO:0000313" key="1">
    <source>
        <dbReference type="EMBL" id="KAI6777618.1"/>
    </source>
</evidence>
<dbReference type="GeneID" id="75829193"/>
<proteinExistence type="predicted"/>
<dbReference type="Proteomes" id="UP001055219">
    <property type="component" value="Unassembled WGS sequence"/>
</dbReference>
<organism evidence="1 2">
    <name type="scientific">Emericellopsis cladophorae</name>
    <dbReference type="NCBI Taxonomy" id="2686198"/>
    <lineage>
        <taxon>Eukaryota</taxon>
        <taxon>Fungi</taxon>
        <taxon>Dikarya</taxon>
        <taxon>Ascomycota</taxon>
        <taxon>Pezizomycotina</taxon>
        <taxon>Sordariomycetes</taxon>
        <taxon>Hypocreomycetidae</taxon>
        <taxon>Hypocreales</taxon>
        <taxon>Bionectriaceae</taxon>
        <taxon>Emericellopsis</taxon>
    </lineage>
</organism>
<name>A0A9P9XU60_9HYPO</name>
<reference evidence="1" key="1">
    <citation type="journal article" date="2021" name="J Fungi (Basel)">
        <title>Genomic and Metabolomic Analyses of the Marine Fungus Emericellopsis cladophorae: Insights into Saltwater Adaptability Mechanisms and Its Biosynthetic Potential.</title>
        <authorList>
            <person name="Goncalves M.F.M."/>
            <person name="Hilario S."/>
            <person name="Van de Peer Y."/>
            <person name="Esteves A.C."/>
            <person name="Alves A."/>
        </authorList>
    </citation>
    <scope>NUCLEOTIDE SEQUENCE</scope>
    <source>
        <strain evidence="1">MUM 19.33</strain>
    </source>
</reference>
<reference evidence="1" key="2">
    <citation type="submission" date="2022-07" db="EMBL/GenBank/DDBJ databases">
        <authorList>
            <person name="Goncalves M.F.M."/>
            <person name="Hilario S."/>
            <person name="Van De Peer Y."/>
            <person name="Esteves A.C."/>
            <person name="Alves A."/>
        </authorList>
    </citation>
    <scope>NUCLEOTIDE SEQUENCE</scope>
    <source>
        <strain evidence="1">MUM 19.33</strain>
    </source>
</reference>
<sequence length="101" mass="10446">MTEEVGHNARNHSRLTSFTKSILNAIEGNSDVNQAAAGASASGYAKGPGDRPGGFGKLNFGTQRLLFLGAHDTHNITAVANKALVTALVAPEETARVGETV</sequence>
<gene>
    <name evidence="1" type="ORF">J7T54_002684</name>
</gene>
<keyword evidence="2" id="KW-1185">Reference proteome</keyword>
<dbReference type="AlphaFoldDB" id="A0A9P9XU60"/>
<comment type="caution">
    <text evidence="1">The sequence shown here is derived from an EMBL/GenBank/DDBJ whole genome shotgun (WGS) entry which is preliminary data.</text>
</comment>
<dbReference type="EMBL" id="JAGIXG020000150">
    <property type="protein sequence ID" value="KAI6777618.1"/>
    <property type="molecule type" value="Genomic_DNA"/>
</dbReference>